<protein>
    <submittedName>
        <fullName evidence="1">Uncharacterized protein</fullName>
    </submittedName>
</protein>
<comment type="caution">
    <text evidence="1">The sequence shown here is derived from an EMBL/GenBank/DDBJ whole genome shotgun (WGS) entry which is preliminary data.</text>
</comment>
<evidence type="ECO:0000313" key="2">
    <source>
        <dbReference type="Proteomes" id="UP001190700"/>
    </source>
</evidence>
<accession>A0AAE0H277</accession>
<reference evidence="1 2" key="1">
    <citation type="journal article" date="2015" name="Genome Biol. Evol.">
        <title>Comparative Genomics of a Bacterivorous Green Alga Reveals Evolutionary Causalities and Consequences of Phago-Mixotrophic Mode of Nutrition.</title>
        <authorList>
            <person name="Burns J.A."/>
            <person name="Paasch A."/>
            <person name="Narechania A."/>
            <person name="Kim E."/>
        </authorList>
    </citation>
    <scope>NUCLEOTIDE SEQUENCE [LARGE SCALE GENOMIC DNA]</scope>
    <source>
        <strain evidence="1 2">PLY_AMNH</strain>
    </source>
</reference>
<proteinExistence type="predicted"/>
<dbReference type="EMBL" id="LGRX02000461">
    <property type="protein sequence ID" value="KAK3288494.1"/>
    <property type="molecule type" value="Genomic_DNA"/>
</dbReference>
<dbReference type="AlphaFoldDB" id="A0AAE0H277"/>
<organism evidence="1 2">
    <name type="scientific">Cymbomonas tetramitiformis</name>
    <dbReference type="NCBI Taxonomy" id="36881"/>
    <lineage>
        <taxon>Eukaryota</taxon>
        <taxon>Viridiplantae</taxon>
        <taxon>Chlorophyta</taxon>
        <taxon>Pyramimonadophyceae</taxon>
        <taxon>Pyramimonadales</taxon>
        <taxon>Pyramimonadaceae</taxon>
        <taxon>Cymbomonas</taxon>
    </lineage>
</organism>
<evidence type="ECO:0000313" key="1">
    <source>
        <dbReference type="EMBL" id="KAK3288494.1"/>
    </source>
</evidence>
<name>A0AAE0H277_9CHLO</name>
<dbReference type="Proteomes" id="UP001190700">
    <property type="component" value="Unassembled WGS sequence"/>
</dbReference>
<sequence length="98" mass="10140">MSAPSFATNKVPVQAAGAAGRVDRQGCQWGDAVGELVEGKLWGWKVAKDWGVWRGVGREEDKKVVAVAAVAVAVEDTEVVMEVAAEVMVVEEGSGGGG</sequence>
<keyword evidence="2" id="KW-1185">Reference proteome</keyword>
<gene>
    <name evidence="1" type="ORF">CYMTET_4032</name>
</gene>